<keyword evidence="2" id="KW-0964">Secreted</keyword>
<dbReference type="GO" id="GO:0000272">
    <property type="term" value="P:polysaccharide catabolic process"/>
    <property type="evidence" value="ECO:0007669"/>
    <property type="project" value="UniProtKB-KW"/>
</dbReference>
<accession>G2GAP5</accession>
<protein>
    <submittedName>
        <fullName evidence="9">Secreted protein</fullName>
    </submittedName>
</protein>
<keyword evidence="7" id="KW-0624">Polysaccharide degradation</keyword>
<feature type="chain" id="PRO_5003429356" evidence="8">
    <location>
        <begin position="27"/>
        <end position="172"/>
    </location>
</feature>
<comment type="subcellular location">
    <subcellularLocation>
        <location evidence="1">Secreted</location>
    </subcellularLocation>
</comment>
<evidence type="ECO:0000256" key="5">
    <source>
        <dbReference type="ARBA" id="ARBA00023277"/>
    </source>
</evidence>
<dbReference type="Pfam" id="PF07335">
    <property type="entry name" value="Glyco_hydro_75"/>
    <property type="match status" value="1"/>
</dbReference>
<keyword evidence="5" id="KW-0119">Carbohydrate metabolism</keyword>
<keyword evidence="6" id="KW-0326">Glycosidase</keyword>
<evidence type="ECO:0000256" key="2">
    <source>
        <dbReference type="ARBA" id="ARBA00022525"/>
    </source>
</evidence>
<evidence type="ECO:0000256" key="4">
    <source>
        <dbReference type="ARBA" id="ARBA00022801"/>
    </source>
</evidence>
<dbReference type="EMBL" id="AGBF01000031">
    <property type="protein sequence ID" value="EGX59380.1"/>
    <property type="molecule type" value="Genomic_DNA"/>
</dbReference>
<name>G2GAP5_9ACTN</name>
<dbReference type="InterPro" id="IPR009939">
    <property type="entry name" value="Chitosanase_fungal"/>
</dbReference>
<dbReference type="PANTHER" id="PTHR42061:SF6">
    <property type="entry name" value="ENDO-CHITOSANASE"/>
    <property type="match status" value="1"/>
</dbReference>
<organism evidence="9 10">
    <name type="scientific">Streptomyces zinciresistens K42</name>
    <dbReference type="NCBI Taxonomy" id="700597"/>
    <lineage>
        <taxon>Bacteria</taxon>
        <taxon>Bacillati</taxon>
        <taxon>Actinomycetota</taxon>
        <taxon>Actinomycetes</taxon>
        <taxon>Kitasatosporales</taxon>
        <taxon>Streptomycetaceae</taxon>
        <taxon>Streptomyces</taxon>
    </lineage>
</organism>
<feature type="non-terminal residue" evidence="9">
    <location>
        <position position="172"/>
    </location>
</feature>
<proteinExistence type="predicted"/>
<dbReference type="GO" id="GO:0005576">
    <property type="term" value="C:extracellular region"/>
    <property type="evidence" value="ECO:0007669"/>
    <property type="project" value="UniProtKB-SubCell"/>
</dbReference>
<sequence>MRIRTLTLTAASGAALLAAGLLPASASGAPRPVPAPEGSVSAARLLARVASCTRISQGAYRTDAGAAAATVPVCGTPDAVFWKADMDIDCDGQRTAKCNENTDPYFLPDTAFRQSDGRALRSDTLPYIVVPGPSGVWDHTASGIRGGSVAAVVYGDRVLYAVVGDTGPRGII</sequence>
<evidence type="ECO:0000256" key="3">
    <source>
        <dbReference type="ARBA" id="ARBA00022729"/>
    </source>
</evidence>
<dbReference type="AlphaFoldDB" id="G2GAP5"/>
<evidence type="ECO:0000256" key="8">
    <source>
        <dbReference type="SAM" id="SignalP"/>
    </source>
</evidence>
<dbReference type="GO" id="GO:0016977">
    <property type="term" value="F:chitosanase activity"/>
    <property type="evidence" value="ECO:0007669"/>
    <property type="project" value="InterPro"/>
</dbReference>
<evidence type="ECO:0000256" key="1">
    <source>
        <dbReference type="ARBA" id="ARBA00004613"/>
    </source>
</evidence>
<dbReference type="Proteomes" id="UP000004217">
    <property type="component" value="Unassembled WGS sequence"/>
</dbReference>
<reference evidence="9 10" key="1">
    <citation type="submission" date="2011-08" db="EMBL/GenBank/DDBJ databases">
        <authorList>
            <person name="Lin Y."/>
            <person name="Hao X."/>
            <person name="Johnstone L."/>
            <person name="Miller S.J."/>
            <person name="Wei G."/>
            <person name="Rensing C."/>
        </authorList>
    </citation>
    <scope>NUCLEOTIDE SEQUENCE [LARGE SCALE GENOMIC DNA]</scope>
    <source>
        <strain evidence="9 10">K42</strain>
    </source>
</reference>
<gene>
    <name evidence="9" type="ORF">SZN_12813</name>
</gene>
<evidence type="ECO:0000256" key="7">
    <source>
        <dbReference type="ARBA" id="ARBA00023326"/>
    </source>
</evidence>
<keyword evidence="10" id="KW-1185">Reference proteome</keyword>
<evidence type="ECO:0000256" key="6">
    <source>
        <dbReference type="ARBA" id="ARBA00023295"/>
    </source>
</evidence>
<keyword evidence="3 8" id="KW-0732">Signal</keyword>
<evidence type="ECO:0000313" key="9">
    <source>
        <dbReference type="EMBL" id="EGX59380.1"/>
    </source>
</evidence>
<dbReference type="RefSeq" id="WP_007494910.1">
    <property type="nucleotide sequence ID" value="NZ_AGBF01000031.1"/>
</dbReference>
<evidence type="ECO:0000313" key="10">
    <source>
        <dbReference type="Proteomes" id="UP000004217"/>
    </source>
</evidence>
<feature type="signal peptide" evidence="8">
    <location>
        <begin position="1"/>
        <end position="26"/>
    </location>
</feature>
<comment type="caution">
    <text evidence="9">The sequence shown here is derived from an EMBL/GenBank/DDBJ whole genome shotgun (WGS) entry which is preliminary data.</text>
</comment>
<keyword evidence="4" id="KW-0378">Hydrolase</keyword>
<dbReference type="OrthoDB" id="4334655at2"/>
<dbReference type="PANTHER" id="PTHR42061">
    <property type="entry name" value="ENDO-CHITOSANASE"/>
    <property type="match status" value="1"/>
</dbReference>